<dbReference type="Proteomes" id="UP000198211">
    <property type="component" value="Unassembled WGS sequence"/>
</dbReference>
<dbReference type="EMBL" id="NBNE01014146">
    <property type="protein sequence ID" value="OWY94577.1"/>
    <property type="molecule type" value="Genomic_DNA"/>
</dbReference>
<accession>A0A225UMW2</accession>
<evidence type="ECO:0000313" key="1">
    <source>
        <dbReference type="EMBL" id="OWY94577.1"/>
    </source>
</evidence>
<protein>
    <recommendedName>
        <fullName evidence="3">Eukaryotic/viral aspartic protease</fullName>
    </recommendedName>
</protein>
<evidence type="ECO:0008006" key="3">
    <source>
        <dbReference type="Google" id="ProtNLM"/>
    </source>
</evidence>
<keyword evidence="2" id="KW-1185">Reference proteome</keyword>
<name>A0A225UMW2_9STRA</name>
<dbReference type="OrthoDB" id="124658at2759"/>
<dbReference type="Gene3D" id="2.40.70.10">
    <property type="entry name" value="Acid Proteases"/>
    <property type="match status" value="1"/>
</dbReference>
<dbReference type="SUPFAM" id="SSF56672">
    <property type="entry name" value="DNA/RNA polymerases"/>
    <property type="match status" value="1"/>
</dbReference>
<dbReference type="Gene3D" id="3.10.10.10">
    <property type="entry name" value="HIV Type 1 Reverse Transcriptase, subunit A, domain 1"/>
    <property type="match status" value="1"/>
</dbReference>
<dbReference type="InterPro" id="IPR021109">
    <property type="entry name" value="Peptidase_aspartic_dom_sf"/>
</dbReference>
<dbReference type="InterPro" id="IPR043502">
    <property type="entry name" value="DNA/RNA_pol_sf"/>
</dbReference>
<sequence>MAGTIGLDDAGVDELVLRMSTDVAERDDGRAARYVATVRPAMAAVKYVYGEGARRGDSGAQRRELCDDELEAGEGAVSTAAPILMVDEHDISDNEQHVITESSEKGMQCVQDKPNIAQVRLARKRARKAAKRQKMRRPAAERRHIEFEHVGEQQQLVEAQRELRQQAGVEALRELDERQQQKRDELEGGGAKWETWSSMLRTSAACKHMCNTAKSAGGGVKLDSCARYTVVGTERMQFGDRLSERPPVGYVEGIGEILLEVVGVWSYTLTSGYGERIKVKACVVSGCTDEFLLGVDFMQEHGCNLDFDRNEVRYQGAGRVIVVPFRTYTAKAGTRVAVIRMASRTQLDDRTVTPVQVAVTADDGEQGIFVPATYTGAVMLAPTLTTVKDGKAWVPAVKAGAGSVRLPTKKELGTWVPVGQEMLVLAMNGELQNERLNEWLVELGDTVTPLENEEEVQIGIEEPAGRNLMLKLLRAYRNLAKPCRDCPPATSLDVRHHIDTGNASPILLKRRRQSLVEEEVVDDNVKKMLSAGVIEESNGAWGFPVVLVRKKDGEGAKQGD</sequence>
<reference evidence="2" key="1">
    <citation type="submission" date="2017-03" db="EMBL/GenBank/DDBJ databases">
        <title>Phytopthora megakarya and P. palmivora, two closely related causual agents of cacao black pod achieved similar genome size and gene model numbers by different mechanisms.</title>
        <authorList>
            <person name="Ali S."/>
            <person name="Shao J."/>
            <person name="Larry D.J."/>
            <person name="Kronmiller B."/>
            <person name="Shen D."/>
            <person name="Strem M.D."/>
            <person name="Melnick R.L."/>
            <person name="Guiltinan M.J."/>
            <person name="Tyler B.M."/>
            <person name="Meinhardt L.W."/>
            <person name="Bailey B.A."/>
        </authorList>
    </citation>
    <scope>NUCLEOTIDE SEQUENCE [LARGE SCALE GENOMIC DNA]</scope>
    <source>
        <strain evidence="2">zdho120</strain>
    </source>
</reference>
<dbReference type="AlphaFoldDB" id="A0A225UMW2"/>
<evidence type="ECO:0000313" key="2">
    <source>
        <dbReference type="Proteomes" id="UP000198211"/>
    </source>
</evidence>
<gene>
    <name evidence="1" type="ORF">PHMEG_00035651</name>
</gene>
<comment type="caution">
    <text evidence="1">The sequence shown here is derived from an EMBL/GenBank/DDBJ whole genome shotgun (WGS) entry which is preliminary data.</text>
</comment>
<organism evidence="1 2">
    <name type="scientific">Phytophthora megakarya</name>
    <dbReference type="NCBI Taxonomy" id="4795"/>
    <lineage>
        <taxon>Eukaryota</taxon>
        <taxon>Sar</taxon>
        <taxon>Stramenopiles</taxon>
        <taxon>Oomycota</taxon>
        <taxon>Peronosporomycetes</taxon>
        <taxon>Peronosporales</taxon>
        <taxon>Peronosporaceae</taxon>
        <taxon>Phytophthora</taxon>
    </lineage>
</organism>
<proteinExistence type="predicted"/>